<reference evidence="2 3" key="1">
    <citation type="journal article" date="2013" name="PLoS ONE">
        <title>Enrichment and Genome Sequence of the Group I.1a Ammonia-Oxidizing Archaeon ?Ca. Nitrosotenuis uzonensis? Representing a Clade Globally.</title>
        <authorList>
            <person name="Lebedeva E.V."/>
            <person name="Hatzenpichler R."/>
            <person name="Pelletier E."/>
            <person name="Schuster N."/>
            <person name="Hauzmayer S."/>
            <person name="Bulaev A."/>
            <person name="Grigor'eva N.V."/>
            <person name="Galushko A."/>
            <person name="Schmid M."/>
            <person name="Palatinszky M."/>
            <person name="Le Paslier D."/>
            <person name="Daims H."/>
            <person name="Wagner M."/>
        </authorList>
    </citation>
    <scope>NUCLEOTIDE SEQUENCE [LARGE SCALE GENOMIC DNA]</scope>
    <source>
        <strain evidence="2 3">N4</strain>
    </source>
</reference>
<name>V6ARA2_9ARCH</name>
<dbReference type="STRING" id="1407055.NITUZ_140184"/>
<keyword evidence="1" id="KW-1133">Transmembrane helix</keyword>
<dbReference type="EMBL" id="CBTY010000006">
    <property type="protein sequence ID" value="CDI05109.1"/>
    <property type="molecule type" value="Genomic_DNA"/>
</dbReference>
<sequence>MMNKITMIGFVVLCMIALPSAVFAYSDATADKSLERVLAAQKAVEIAKQNKGAGSGTPYFALEGVAGASAISAAVFGGIGAIFFLKGRNGRYVAQGRG</sequence>
<accession>V6ARA2</accession>
<keyword evidence="1" id="KW-0812">Transmembrane</keyword>
<feature type="transmembrane region" description="Helical" evidence="1">
    <location>
        <begin position="65"/>
        <end position="85"/>
    </location>
</feature>
<protein>
    <submittedName>
        <fullName evidence="2">Uncharacterized protein</fullName>
    </submittedName>
</protein>
<comment type="caution">
    <text evidence="2">The sequence shown here is derived from an EMBL/GenBank/DDBJ whole genome shotgun (WGS) entry which is preliminary data.</text>
</comment>
<proteinExistence type="predicted"/>
<evidence type="ECO:0000313" key="3">
    <source>
        <dbReference type="Proteomes" id="UP000018159"/>
    </source>
</evidence>
<organism evidence="2 3">
    <name type="scientific">Candidatus Nitrosotenuis uzonensis</name>
    <dbReference type="NCBI Taxonomy" id="1407055"/>
    <lineage>
        <taxon>Archaea</taxon>
        <taxon>Nitrososphaerota</taxon>
        <taxon>Candidatus Nitrosotenuis</taxon>
    </lineage>
</organism>
<dbReference type="Proteomes" id="UP000018159">
    <property type="component" value="Unassembled WGS sequence"/>
</dbReference>
<keyword evidence="3" id="KW-1185">Reference proteome</keyword>
<keyword evidence="1" id="KW-0472">Membrane</keyword>
<gene>
    <name evidence="2" type="ORF">NITUZ_140184</name>
</gene>
<evidence type="ECO:0000313" key="2">
    <source>
        <dbReference type="EMBL" id="CDI05109.1"/>
    </source>
</evidence>
<dbReference type="AlphaFoldDB" id="V6ARA2"/>
<evidence type="ECO:0000256" key="1">
    <source>
        <dbReference type="SAM" id="Phobius"/>
    </source>
</evidence>